<dbReference type="RefSeq" id="WP_133942834.1">
    <property type="nucleotide sequence ID" value="NZ_SOEO01000001.1"/>
</dbReference>
<proteinExistence type="predicted"/>
<comment type="caution">
    <text evidence="1">The sequence shown here is derived from an EMBL/GenBank/DDBJ whole genome shotgun (WGS) entry which is preliminary data.</text>
</comment>
<dbReference type="EMBL" id="SOEO01000001">
    <property type="protein sequence ID" value="TDX86198.1"/>
    <property type="molecule type" value="Genomic_DNA"/>
</dbReference>
<keyword evidence="2" id="KW-1185">Reference proteome</keyword>
<dbReference type="AlphaFoldDB" id="A0A4R8I852"/>
<sequence>MTTYKTINNGKEIKIEVLTIDEAKKKNRLTKEEAEGYHVWHKNEEFPVDNKHIVYAFNVLPNNPPTDWLVIKWFENKPSKQDAIDCVIEFDNK</sequence>
<gene>
    <name evidence="1" type="ORF">B0I22_0308</name>
</gene>
<protein>
    <submittedName>
        <fullName evidence="1">Uncharacterized protein</fullName>
    </submittedName>
</protein>
<dbReference type="Proteomes" id="UP000295313">
    <property type="component" value="Unassembled WGS sequence"/>
</dbReference>
<name>A0A4R8I852_9FLAO</name>
<accession>A0A4R8I852</accession>
<evidence type="ECO:0000313" key="1">
    <source>
        <dbReference type="EMBL" id="TDX86198.1"/>
    </source>
</evidence>
<organism evidence="1 2">
    <name type="scientific">Epilithonimonas xixisoli</name>
    <dbReference type="NCBI Taxonomy" id="1476462"/>
    <lineage>
        <taxon>Bacteria</taxon>
        <taxon>Pseudomonadati</taxon>
        <taxon>Bacteroidota</taxon>
        <taxon>Flavobacteriia</taxon>
        <taxon>Flavobacteriales</taxon>
        <taxon>Weeksellaceae</taxon>
        <taxon>Chryseobacterium group</taxon>
        <taxon>Epilithonimonas</taxon>
    </lineage>
</organism>
<dbReference type="OrthoDB" id="1273771at2"/>
<evidence type="ECO:0000313" key="2">
    <source>
        <dbReference type="Proteomes" id="UP000295313"/>
    </source>
</evidence>
<reference evidence="1 2" key="1">
    <citation type="submission" date="2019-03" db="EMBL/GenBank/DDBJ databases">
        <title>Genomic Encyclopedia of Type Strains, Phase III (KMG-III): the genomes of soil and plant-associated and newly described type strains.</title>
        <authorList>
            <person name="Whitman W."/>
        </authorList>
    </citation>
    <scope>NUCLEOTIDE SEQUENCE [LARGE SCALE GENOMIC DNA]</scope>
    <source>
        <strain evidence="1 2">CGMCC 1.12802</strain>
    </source>
</reference>